<protein>
    <submittedName>
        <fullName evidence="1">Uncharacterized protein</fullName>
    </submittedName>
</protein>
<sequence length="61" mass="7051">MLNLQNLQESGPNLKSSIKEVRLEHHMRELIFPVITLADLVQMGYLHQYGQVVCLIIIHII</sequence>
<dbReference type="EMBL" id="BK059109">
    <property type="protein sequence ID" value="DAE31517.1"/>
    <property type="molecule type" value="Genomic_DNA"/>
</dbReference>
<name>A0A8S5RKE0_9VIRU</name>
<accession>A0A8S5RKE0</accession>
<evidence type="ECO:0000313" key="1">
    <source>
        <dbReference type="EMBL" id="DAE31517.1"/>
    </source>
</evidence>
<organism evidence="1">
    <name type="scientific">virus sp. ctBM815</name>
    <dbReference type="NCBI Taxonomy" id="2825806"/>
    <lineage>
        <taxon>Viruses</taxon>
    </lineage>
</organism>
<reference evidence="1" key="1">
    <citation type="journal article" date="2021" name="Proc. Natl. Acad. Sci. U.S.A.">
        <title>A Catalog of Tens of Thousands of Viruses from Human Metagenomes Reveals Hidden Associations with Chronic Diseases.</title>
        <authorList>
            <person name="Tisza M.J."/>
            <person name="Buck C.B."/>
        </authorList>
    </citation>
    <scope>NUCLEOTIDE SEQUENCE</scope>
    <source>
        <strain evidence="1">CtBM815</strain>
    </source>
</reference>
<proteinExistence type="predicted"/>